<accession>A0A3P1WWP6</accession>
<dbReference type="InterPro" id="IPR003439">
    <property type="entry name" value="ABC_transporter-like_ATP-bd"/>
</dbReference>
<dbReference type="GO" id="GO:0005524">
    <property type="term" value="F:ATP binding"/>
    <property type="evidence" value="ECO:0007669"/>
    <property type="project" value="UniProtKB-KW"/>
</dbReference>
<dbReference type="Gene3D" id="3.40.50.300">
    <property type="entry name" value="P-loop containing nucleotide triphosphate hydrolases"/>
    <property type="match status" value="1"/>
</dbReference>
<comment type="caution">
    <text evidence="6">The sequence shown here is derived from an EMBL/GenBank/DDBJ whole genome shotgun (WGS) entry which is preliminary data.</text>
</comment>
<dbReference type="Proteomes" id="UP000280935">
    <property type="component" value="Unassembled WGS sequence"/>
</dbReference>
<dbReference type="EMBL" id="RQYT01000005">
    <property type="protein sequence ID" value="RRD50635.1"/>
    <property type="molecule type" value="Genomic_DNA"/>
</dbReference>
<reference evidence="6 7" key="1">
    <citation type="submission" date="2018-11" db="EMBL/GenBank/DDBJ databases">
        <title>Genomes From Bacteria Associated with the Canine Oral Cavity: a Test Case for Automated Genome-Based Taxonomic Assignment.</title>
        <authorList>
            <person name="Coil D.A."/>
            <person name="Jospin G."/>
            <person name="Darling A.E."/>
            <person name="Wallis C."/>
            <person name="Davis I.J."/>
            <person name="Harris S."/>
            <person name="Eisen J.A."/>
            <person name="Holcombe L.J."/>
            <person name="O'Flynn C."/>
        </authorList>
    </citation>
    <scope>NUCLEOTIDE SEQUENCE [LARGE SCALE GENOMIC DNA]</scope>
    <source>
        <strain evidence="6 7">OH2822_COT-296</strain>
    </source>
</reference>
<evidence type="ECO:0000256" key="4">
    <source>
        <dbReference type="SAM" id="MobiDB-lite"/>
    </source>
</evidence>
<dbReference type="OrthoDB" id="5296765at2"/>
<dbReference type="Pfam" id="PF00005">
    <property type="entry name" value="ABC_tran"/>
    <property type="match status" value="1"/>
</dbReference>
<keyword evidence="1" id="KW-0813">Transport</keyword>
<dbReference type="InterPro" id="IPR017871">
    <property type="entry name" value="ABC_transporter-like_CS"/>
</dbReference>
<proteinExistence type="predicted"/>
<dbReference type="InterPro" id="IPR003593">
    <property type="entry name" value="AAA+_ATPase"/>
</dbReference>
<dbReference type="PROSITE" id="PS50893">
    <property type="entry name" value="ABC_TRANSPORTER_2"/>
    <property type="match status" value="1"/>
</dbReference>
<dbReference type="PANTHER" id="PTHR42734">
    <property type="entry name" value="METAL TRANSPORT SYSTEM ATP-BINDING PROTEIN TM_0124-RELATED"/>
    <property type="match status" value="1"/>
</dbReference>
<dbReference type="CDD" id="cd03235">
    <property type="entry name" value="ABC_Metallic_Cations"/>
    <property type="match status" value="1"/>
</dbReference>
<keyword evidence="3 6" id="KW-0067">ATP-binding</keyword>
<dbReference type="InterPro" id="IPR050153">
    <property type="entry name" value="Metal_Ion_Import_ABC"/>
</dbReference>
<dbReference type="InterPro" id="IPR027417">
    <property type="entry name" value="P-loop_NTPase"/>
</dbReference>
<evidence type="ECO:0000256" key="3">
    <source>
        <dbReference type="ARBA" id="ARBA00022840"/>
    </source>
</evidence>
<evidence type="ECO:0000256" key="1">
    <source>
        <dbReference type="ARBA" id="ARBA00022448"/>
    </source>
</evidence>
<evidence type="ECO:0000313" key="6">
    <source>
        <dbReference type="EMBL" id="RRD50635.1"/>
    </source>
</evidence>
<feature type="region of interest" description="Disordered" evidence="4">
    <location>
        <begin position="219"/>
        <end position="242"/>
    </location>
</feature>
<protein>
    <submittedName>
        <fullName evidence="6">ABC transporter ATP-binding protein</fullName>
    </submittedName>
</protein>
<organism evidence="6 7">
    <name type="scientific">Arachnia propionica</name>
    <dbReference type="NCBI Taxonomy" id="1750"/>
    <lineage>
        <taxon>Bacteria</taxon>
        <taxon>Bacillati</taxon>
        <taxon>Actinomycetota</taxon>
        <taxon>Actinomycetes</taxon>
        <taxon>Propionibacteriales</taxon>
        <taxon>Propionibacteriaceae</taxon>
        <taxon>Arachnia</taxon>
    </lineage>
</organism>
<dbReference type="AlphaFoldDB" id="A0A3P1WWP6"/>
<dbReference type="SMART" id="SM00382">
    <property type="entry name" value="AAA"/>
    <property type="match status" value="1"/>
</dbReference>
<sequence length="242" mass="26036">MTAEGLYVALGGLPILRDISIHVDAREAVAILGPNGSGKTTLLRTLVGLIPFRQGELSLFGSPIQRFRDWHRIGYVPQHSALHVHSATVLEVVLMGRLAHHRPFAWFTREDRRVALRALETVGLADRAHWPFAPLSGGQKQRVLVARALSTGPDLLVMDEPLAGVDLTSQAALAELLGSLRDQGMGLAIVLHETDTMANVLDREIRLCDGRVVTHIDPLSASPLPTPGVSGTGLTDPLGGDE</sequence>
<feature type="domain" description="ABC transporter" evidence="5">
    <location>
        <begin position="1"/>
        <end position="234"/>
    </location>
</feature>
<dbReference type="SUPFAM" id="SSF52540">
    <property type="entry name" value="P-loop containing nucleoside triphosphate hydrolases"/>
    <property type="match status" value="1"/>
</dbReference>
<evidence type="ECO:0000313" key="7">
    <source>
        <dbReference type="Proteomes" id="UP000280935"/>
    </source>
</evidence>
<evidence type="ECO:0000256" key="2">
    <source>
        <dbReference type="ARBA" id="ARBA00022741"/>
    </source>
</evidence>
<dbReference type="GO" id="GO:0016887">
    <property type="term" value="F:ATP hydrolysis activity"/>
    <property type="evidence" value="ECO:0007669"/>
    <property type="project" value="InterPro"/>
</dbReference>
<evidence type="ECO:0000259" key="5">
    <source>
        <dbReference type="PROSITE" id="PS50893"/>
    </source>
</evidence>
<name>A0A3P1WWP6_9ACTN</name>
<dbReference type="PROSITE" id="PS00211">
    <property type="entry name" value="ABC_TRANSPORTER_1"/>
    <property type="match status" value="1"/>
</dbReference>
<gene>
    <name evidence="6" type="ORF">EII35_04120</name>
</gene>
<keyword evidence="2" id="KW-0547">Nucleotide-binding</keyword>